<dbReference type="InterPro" id="IPR016181">
    <property type="entry name" value="Acyl_CoA_acyltransferase"/>
</dbReference>
<organism evidence="1">
    <name type="scientific">hydrothermal vent metagenome</name>
    <dbReference type="NCBI Taxonomy" id="652676"/>
    <lineage>
        <taxon>unclassified sequences</taxon>
        <taxon>metagenomes</taxon>
        <taxon>ecological metagenomes</taxon>
    </lineage>
</organism>
<name>A0A3B0XDX9_9ZZZZ</name>
<dbReference type="PANTHER" id="PTHR47017">
    <property type="entry name" value="ACYL-COA"/>
    <property type="match status" value="1"/>
</dbReference>
<proteinExistence type="predicted"/>
<dbReference type="EMBL" id="UOFH01000227">
    <property type="protein sequence ID" value="VAW62790.1"/>
    <property type="molecule type" value="Genomic_DNA"/>
</dbReference>
<dbReference type="Pfam" id="PF04339">
    <property type="entry name" value="FemAB_like"/>
    <property type="match status" value="1"/>
</dbReference>
<dbReference type="PANTHER" id="PTHR47017:SF1">
    <property type="entry name" value="ACYL-COA"/>
    <property type="match status" value="1"/>
</dbReference>
<reference evidence="1" key="1">
    <citation type="submission" date="2018-06" db="EMBL/GenBank/DDBJ databases">
        <authorList>
            <person name="Zhirakovskaya E."/>
        </authorList>
    </citation>
    <scope>NUCLEOTIDE SEQUENCE</scope>
</reference>
<gene>
    <name evidence="1" type="ORF">MNBD_GAMMA08-2525</name>
</gene>
<evidence type="ECO:0008006" key="2">
    <source>
        <dbReference type="Google" id="ProtNLM"/>
    </source>
</evidence>
<protein>
    <recommendedName>
        <fullName evidence="2">COGs COG3146</fullName>
    </recommendedName>
</protein>
<dbReference type="InterPro" id="IPR007434">
    <property type="entry name" value="FemAB-like"/>
</dbReference>
<accession>A0A3B0XDX9</accession>
<dbReference type="AlphaFoldDB" id="A0A3B0XDX9"/>
<dbReference type="SUPFAM" id="SSF55729">
    <property type="entry name" value="Acyl-CoA N-acyltransferases (Nat)"/>
    <property type="match status" value="1"/>
</dbReference>
<evidence type="ECO:0000313" key="1">
    <source>
        <dbReference type="EMBL" id="VAW62790.1"/>
    </source>
</evidence>
<dbReference type="Gene3D" id="3.40.630.30">
    <property type="match status" value="1"/>
</dbReference>
<sequence length="378" mass="44370">MQLSIVESLKNISASEWNALAGKNNPFIQHQFLHAFETGQCLEPFGWHPKYFLIHSDNNELIGAMPAYEKHNSYGEFVFDWAWADAYQRSGINYYPKLLIAIPYSPCQGPRILAKDNNPEIKNTLIKFALDFSAKNHYSSTHWLFNLKDDFDILKQHTDLQRFDFQFHWKNNHYKNFDDFLNALKPKKRKNIKQERRKVRDQKIEIKTVNGTELSDEQWQKIYYFYQITFMKKSGSPTLSLNFFKSIAETLLIIFAYHKNEIVAGAICIQGEDTLYGRHWGCLDEYDSLHFEVCYYTGIEYCIQHNIKTFEPGAQGEHKISRGFLPVKTWSAHQVTHPEFNRILVQHLQRESLALADYGKDLMNASPFKIKNFTANKR</sequence>